<feature type="transmembrane region" description="Helical" evidence="2">
    <location>
        <begin position="713"/>
        <end position="735"/>
    </location>
</feature>
<dbReference type="EMBL" id="JAACJL010000016">
    <property type="protein sequence ID" value="KAF4620013.1"/>
    <property type="molecule type" value="Genomic_DNA"/>
</dbReference>
<comment type="caution">
    <text evidence="3">The sequence shown here is derived from an EMBL/GenBank/DDBJ whole genome shotgun (WGS) entry which is preliminary data.</text>
</comment>
<reference evidence="3 4" key="1">
    <citation type="submission" date="2019-12" db="EMBL/GenBank/DDBJ databases">
        <authorList>
            <person name="Floudas D."/>
            <person name="Bentzer J."/>
            <person name="Ahren D."/>
            <person name="Johansson T."/>
            <person name="Persson P."/>
            <person name="Tunlid A."/>
        </authorList>
    </citation>
    <scope>NUCLEOTIDE SEQUENCE [LARGE SCALE GENOMIC DNA]</scope>
    <source>
        <strain evidence="3 4">CBS 102.39</strain>
    </source>
</reference>
<dbReference type="Proteomes" id="UP000521872">
    <property type="component" value="Unassembled WGS sequence"/>
</dbReference>
<gene>
    <name evidence="3" type="ORF">D9613_004743</name>
</gene>
<sequence length="757" mass="85339">MADTSLQREPLLKLDPGRPTPKIRKPRSATYRLSCKALAFLALALLGYLGTSLARYLPFVPHSDMYYRTRDKTSPDEVIKSFIAEDETFDILATVWIRDDDVYTYEPPGSNAGIEGSPSKVLRERAIFLGTVFRTVKLSDKGLETRVPLQIPTAIFKKPELTHTDLRASFVLVPNEPSAITRITNYSSWIPVDAMHPPTVYPPHGFKPCIIDWAINAYGTFVPLLTFNNIKPRCPFPGGEEGSQDSDKREEKKSELASLLALGKIDQDEYAKEMWKIVFAENRPYLRTQGKPAHRAHPYIITRTLLGVVDMTKPLNRTAYEQAHAKLAETACGLGELKRLGLSAERADWRFCRRTYRANGNHEVMIQRSPQKPSENESKNASEWFYAPYMKVQNLWGPRDLIPVPVDRERCANGAAEGSDNEILNLTWTIVFSGIPPGKKILGYPFATKGQLPTYDMTSDEETLKIQQSLAKFTQAAHGYKPYKNRHPILGYFLFSSEVILLALETLLNAHYWYFRAGQSTVGISAIGTAFIAATCFIRYITEAILDAIASSSSFWPLTLSMFMASVAETGTPLMLKAISKARIKTIWILIPISIRFMDATHAERASRRVESKVSWKEILFILAFFRAILTLADHKNFYIINPRTLPRESGLSSWGRAARSFRDFSVEPLLMCGQVLQLVMNKQSGTFAGTYKISAFLGFARLIVDLFSHLPLFKFIVGLGSWVSLFGLLQILYYGTLVLQAMRYPKAQDAEEEDDK</sequence>
<organism evidence="3 4">
    <name type="scientific">Agrocybe pediades</name>
    <dbReference type="NCBI Taxonomy" id="84607"/>
    <lineage>
        <taxon>Eukaryota</taxon>
        <taxon>Fungi</taxon>
        <taxon>Dikarya</taxon>
        <taxon>Basidiomycota</taxon>
        <taxon>Agaricomycotina</taxon>
        <taxon>Agaricomycetes</taxon>
        <taxon>Agaricomycetidae</taxon>
        <taxon>Agaricales</taxon>
        <taxon>Agaricineae</taxon>
        <taxon>Strophariaceae</taxon>
        <taxon>Agrocybe</taxon>
    </lineage>
</organism>
<keyword evidence="2" id="KW-0472">Membrane</keyword>
<accession>A0A8H4R077</accession>
<keyword evidence="2" id="KW-0812">Transmembrane</keyword>
<evidence type="ECO:0000313" key="3">
    <source>
        <dbReference type="EMBL" id="KAF4620013.1"/>
    </source>
</evidence>
<protein>
    <submittedName>
        <fullName evidence="3">Uncharacterized protein</fullName>
    </submittedName>
</protein>
<evidence type="ECO:0000313" key="4">
    <source>
        <dbReference type="Proteomes" id="UP000521872"/>
    </source>
</evidence>
<proteinExistence type="predicted"/>
<evidence type="ECO:0000256" key="1">
    <source>
        <dbReference type="SAM" id="MobiDB-lite"/>
    </source>
</evidence>
<keyword evidence="4" id="KW-1185">Reference proteome</keyword>
<dbReference type="AlphaFoldDB" id="A0A8H4R077"/>
<feature type="region of interest" description="Disordered" evidence="1">
    <location>
        <begin position="1"/>
        <end position="25"/>
    </location>
</feature>
<name>A0A8H4R077_9AGAR</name>
<keyword evidence="2" id="KW-1133">Transmembrane helix</keyword>
<evidence type="ECO:0000256" key="2">
    <source>
        <dbReference type="SAM" id="Phobius"/>
    </source>
</evidence>